<evidence type="ECO:0000256" key="6">
    <source>
        <dbReference type="ARBA" id="ARBA00022917"/>
    </source>
</evidence>
<dbReference type="EC" id="6.1.1.4" evidence="9"/>
<evidence type="ECO:0000256" key="7">
    <source>
        <dbReference type="ARBA" id="ARBA00023146"/>
    </source>
</evidence>
<dbReference type="Pfam" id="PF13603">
    <property type="entry name" value="tRNA-synt_1_2"/>
    <property type="match status" value="1"/>
</dbReference>
<evidence type="ECO:0000259" key="12">
    <source>
        <dbReference type="Pfam" id="PF00133"/>
    </source>
</evidence>
<feature type="domain" description="Leucyl-tRNA synthetase editing" evidence="14">
    <location>
        <begin position="333"/>
        <end position="497"/>
    </location>
</feature>
<evidence type="ECO:0000256" key="8">
    <source>
        <dbReference type="ARBA" id="ARBA00047469"/>
    </source>
</evidence>
<dbReference type="PANTHER" id="PTHR43740">
    <property type="entry name" value="LEUCYL-TRNA SYNTHETASE"/>
    <property type="match status" value="1"/>
</dbReference>
<evidence type="ECO:0000259" key="13">
    <source>
        <dbReference type="Pfam" id="PF08264"/>
    </source>
</evidence>
<dbReference type="GO" id="GO:0006429">
    <property type="term" value="P:leucyl-tRNA aminoacylation"/>
    <property type="evidence" value="ECO:0007669"/>
    <property type="project" value="UniProtKB-UniRule"/>
</dbReference>
<keyword evidence="4 9" id="KW-0547">Nucleotide-binding</keyword>
<dbReference type="FunFam" id="3.10.20.590:FF:000001">
    <property type="entry name" value="Leucine--tRNA ligase"/>
    <property type="match status" value="1"/>
</dbReference>
<feature type="short sequence motif" description="'KMSKS' region" evidence="9">
    <location>
        <begin position="732"/>
        <end position="736"/>
    </location>
</feature>
<dbReference type="Gene3D" id="1.10.730.10">
    <property type="entry name" value="Isoleucyl-tRNA Synthetase, Domain 1"/>
    <property type="match status" value="2"/>
</dbReference>
<dbReference type="Pfam" id="PF00133">
    <property type="entry name" value="tRNA-synt_1"/>
    <property type="match status" value="3"/>
</dbReference>
<gene>
    <name evidence="9" type="primary">leuS</name>
    <name evidence="15" type="ORF">A2W18_14455</name>
</gene>
<dbReference type="FunFam" id="3.40.50.620:FF:000003">
    <property type="entry name" value="Leucine--tRNA ligase"/>
    <property type="match status" value="1"/>
</dbReference>
<dbReference type="PRINTS" id="PR00985">
    <property type="entry name" value="TRNASYNTHLEU"/>
</dbReference>
<dbReference type="HAMAP" id="MF_00049_B">
    <property type="entry name" value="Leu_tRNA_synth_B"/>
    <property type="match status" value="1"/>
</dbReference>
<feature type="domain" description="Aminoacyl-tRNA synthetase class Ia" evidence="12">
    <location>
        <begin position="511"/>
        <end position="631"/>
    </location>
</feature>
<comment type="subcellular location">
    <subcellularLocation>
        <location evidence="9">Cytoplasm</location>
    </subcellularLocation>
</comment>
<name>A0A1F6VGI8_9PROT</name>
<dbReference type="AlphaFoldDB" id="A0A1F6VGI8"/>
<dbReference type="CDD" id="cd00812">
    <property type="entry name" value="LeuRS_core"/>
    <property type="match status" value="1"/>
</dbReference>
<dbReference type="GO" id="GO:0002161">
    <property type="term" value="F:aminoacyl-tRNA deacylase activity"/>
    <property type="evidence" value="ECO:0007669"/>
    <property type="project" value="InterPro"/>
</dbReference>
<dbReference type="InterPro" id="IPR001412">
    <property type="entry name" value="aa-tRNA-synth_I_CS"/>
</dbReference>
<dbReference type="PANTHER" id="PTHR43740:SF2">
    <property type="entry name" value="LEUCINE--TRNA LIGASE, MITOCHONDRIAL"/>
    <property type="match status" value="1"/>
</dbReference>
<evidence type="ECO:0000256" key="3">
    <source>
        <dbReference type="ARBA" id="ARBA00022598"/>
    </source>
</evidence>
<reference evidence="15 16" key="1">
    <citation type="journal article" date="2016" name="Nat. Commun.">
        <title>Thousands of microbial genomes shed light on interconnected biogeochemical processes in an aquifer system.</title>
        <authorList>
            <person name="Anantharaman K."/>
            <person name="Brown C.T."/>
            <person name="Hug L.A."/>
            <person name="Sharon I."/>
            <person name="Castelle C.J."/>
            <person name="Probst A.J."/>
            <person name="Thomas B.C."/>
            <person name="Singh A."/>
            <person name="Wilkins M.J."/>
            <person name="Karaoz U."/>
            <person name="Brodie E.L."/>
            <person name="Williams K.H."/>
            <person name="Hubbard S.S."/>
            <person name="Banfield J.F."/>
        </authorList>
    </citation>
    <scope>NUCLEOTIDE SEQUENCE [LARGE SCALE GENOMIC DNA]</scope>
</reference>
<feature type="short sequence motif" description="'HIGH' region" evidence="9">
    <location>
        <begin position="68"/>
        <end position="78"/>
    </location>
</feature>
<feature type="binding site" evidence="9">
    <location>
        <position position="735"/>
    </location>
    <ligand>
        <name>ATP</name>
        <dbReference type="ChEBI" id="CHEBI:30616"/>
    </ligand>
</feature>
<dbReference type="GO" id="GO:0005829">
    <property type="term" value="C:cytosol"/>
    <property type="evidence" value="ECO:0007669"/>
    <property type="project" value="TreeGrafter"/>
</dbReference>
<dbReference type="Gene3D" id="2.20.28.290">
    <property type="match status" value="1"/>
</dbReference>
<dbReference type="NCBIfam" id="TIGR00396">
    <property type="entry name" value="leuS_bact"/>
    <property type="match status" value="1"/>
</dbReference>
<keyword evidence="6 9" id="KW-0648">Protein biosynthesis</keyword>
<feature type="domain" description="Methionyl/Valyl/Leucyl/Isoleucyl-tRNA synthetase anticodon-binding" evidence="13">
    <location>
        <begin position="812"/>
        <end position="927"/>
    </location>
</feature>
<dbReference type="InterPro" id="IPR002302">
    <property type="entry name" value="Leu-tRNA-ligase"/>
</dbReference>
<evidence type="ECO:0000256" key="2">
    <source>
        <dbReference type="ARBA" id="ARBA00022490"/>
    </source>
</evidence>
<keyword evidence="2 9" id="KW-0963">Cytoplasm</keyword>
<evidence type="ECO:0000256" key="10">
    <source>
        <dbReference type="RuleBase" id="RU363035"/>
    </source>
</evidence>
<dbReference type="CDD" id="cd07958">
    <property type="entry name" value="Anticodon_Ia_Leu_BEm"/>
    <property type="match status" value="1"/>
</dbReference>
<dbReference type="PROSITE" id="PS00178">
    <property type="entry name" value="AA_TRNA_LIGASE_I"/>
    <property type="match status" value="1"/>
</dbReference>
<evidence type="ECO:0000256" key="4">
    <source>
        <dbReference type="ARBA" id="ARBA00022741"/>
    </source>
</evidence>
<dbReference type="InterPro" id="IPR009008">
    <property type="entry name" value="Val/Leu/Ile-tRNA-synth_edit"/>
</dbReference>
<evidence type="ECO:0000256" key="1">
    <source>
        <dbReference type="ARBA" id="ARBA00005594"/>
    </source>
</evidence>
<dbReference type="SUPFAM" id="SSF52374">
    <property type="entry name" value="Nucleotidylyl transferase"/>
    <property type="match status" value="1"/>
</dbReference>
<dbReference type="FunFam" id="3.90.740.10:FF:000012">
    <property type="entry name" value="Leucine--tRNA ligase"/>
    <property type="match status" value="1"/>
</dbReference>
<evidence type="ECO:0000256" key="9">
    <source>
        <dbReference type="HAMAP-Rule" id="MF_00049"/>
    </source>
</evidence>
<accession>A0A1F6VGI8</accession>
<dbReference type="InterPro" id="IPR014729">
    <property type="entry name" value="Rossmann-like_a/b/a_fold"/>
</dbReference>
<evidence type="ECO:0000313" key="16">
    <source>
        <dbReference type="Proteomes" id="UP000179076"/>
    </source>
</evidence>
<dbReference type="InterPro" id="IPR009080">
    <property type="entry name" value="tRNAsynth_Ia_anticodon-bd"/>
</dbReference>
<dbReference type="SUPFAM" id="SSF50677">
    <property type="entry name" value="ValRS/IleRS/LeuRS editing domain"/>
    <property type="match status" value="1"/>
</dbReference>
<dbReference type="EMBL" id="MFSP01000038">
    <property type="protein sequence ID" value="OGI68761.1"/>
    <property type="molecule type" value="Genomic_DNA"/>
</dbReference>
<feature type="domain" description="Aminoacyl-tRNA synthetase class Ia" evidence="12">
    <location>
        <begin position="41"/>
        <end position="251"/>
    </location>
</feature>
<dbReference type="Gene3D" id="3.10.20.590">
    <property type="match status" value="1"/>
</dbReference>
<dbReference type="Gene3D" id="3.40.50.620">
    <property type="entry name" value="HUPs"/>
    <property type="match status" value="2"/>
</dbReference>
<sequence>MFAVARRGGNTVSFARRTFRSIELSVMDARYSADHVEKDAQTFWNAHESFRADDLSSRPKYYCLSMFPYPSGKLHMGHVRNYTIGDAIARYMRMRGYNVLQPMGWDAFGLPAENAAMANQVPPAKWTYDNIAYMKRQLQALGFAIDWTRELATCRPEYYKWNQWLFLRMLEKGLAYKTTGVVNWDPVDQTVLANEQVIDGRGWRTGALVEKREIPMYYLRITSYAQELLDDLDKLPDWPERVRAMQANWIGKSVGVRFAFSYELPAGGGTIGPSPSGRGDGVRDASDATLPSPAVQGRTNIASAGRAGATSVPHPLPSPGGRGEVGESLQDGLLWVFTTRADTIMGVTFCAVAAEHPLATYAASKNPKLAAFVEECKRGTVMEADLATMEKVGMPTGIFVTHPLTNEKIEVWVGNYVLMGYGEGAVMAVPAHDERDFAFAKKYGLPIKQVIDIAGKNYSTDAWQEWYADKQNIRCVNSGKYDDLDYEAAVDAIAADLKAKDLGDKQVQWRLRDWGISRQRYWGCPIPIIHCDGCGDVPVPDDQLPVKLPEDCVPDGTGNPLNKRADFVNTTCPKCAKLARRETDTMDTFVDSSWYYARFCSSGSDKAMVDARVKYWMPVDQYIGGIEHAILHLLYSRFVWKAMRDVQGRTNAAGAGSARAADLGLANYDEPFTRLLTQGMVLNDIYSRKPESGRIAYYNPADVDVKYDDKGNRAGAALRGDGQPVEWGGLGTMSKSKNNGVDPQALIDKYGADTARFFVIFTAPPEYTLEWSDSGVDGSHRFLKRLWSYCVRFSSGGGPRATADLLKATRFEIHSVLKQANNDMQRQQFNTVASAGMKILNALDRLAGVTSPEAKEGLSILLRLLSPITPHIAHVLCNELGFGEDVANAPWPEHEEAALVQESIELVVQVNGKLRGRVSVPSQAPEQQVRETALADAAVARHIDGKTVKKFIFVPGKLVNIVVG</sequence>
<organism evidence="15 16">
    <name type="scientific">Candidatus Muproteobacteria bacterium RBG_16_60_9</name>
    <dbReference type="NCBI Taxonomy" id="1817755"/>
    <lineage>
        <taxon>Bacteria</taxon>
        <taxon>Pseudomonadati</taxon>
        <taxon>Pseudomonadota</taxon>
        <taxon>Candidatus Muproteobacteria</taxon>
    </lineage>
</organism>
<evidence type="ECO:0000256" key="5">
    <source>
        <dbReference type="ARBA" id="ARBA00022840"/>
    </source>
</evidence>
<evidence type="ECO:0000259" key="14">
    <source>
        <dbReference type="Pfam" id="PF13603"/>
    </source>
</evidence>
<comment type="catalytic activity">
    <reaction evidence="8 9">
        <text>tRNA(Leu) + L-leucine + ATP = L-leucyl-tRNA(Leu) + AMP + diphosphate</text>
        <dbReference type="Rhea" id="RHEA:11688"/>
        <dbReference type="Rhea" id="RHEA-COMP:9613"/>
        <dbReference type="Rhea" id="RHEA-COMP:9622"/>
        <dbReference type="ChEBI" id="CHEBI:30616"/>
        <dbReference type="ChEBI" id="CHEBI:33019"/>
        <dbReference type="ChEBI" id="CHEBI:57427"/>
        <dbReference type="ChEBI" id="CHEBI:78442"/>
        <dbReference type="ChEBI" id="CHEBI:78494"/>
        <dbReference type="ChEBI" id="CHEBI:456215"/>
        <dbReference type="EC" id="6.1.1.4"/>
    </reaction>
</comment>
<dbReference type="InterPro" id="IPR002300">
    <property type="entry name" value="aa-tRNA-synth_Ia"/>
</dbReference>
<dbReference type="SUPFAM" id="SSF47323">
    <property type="entry name" value="Anticodon-binding domain of a subclass of class I aminoacyl-tRNA synthetases"/>
    <property type="match status" value="1"/>
</dbReference>
<dbReference type="Proteomes" id="UP000179076">
    <property type="component" value="Unassembled WGS sequence"/>
</dbReference>
<keyword evidence="5 9" id="KW-0067">ATP-binding</keyword>
<feature type="region of interest" description="Disordered" evidence="11">
    <location>
        <begin position="269"/>
        <end position="324"/>
    </location>
</feature>
<keyword evidence="3 9" id="KW-0436">Ligase</keyword>
<dbReference type="FunFam" id="1.10.730.10:FF:000002">
    <property type="entry name" value="Leucine--tRNA ligase"/>
    <property type="match status" value="1"/>
</dbReference>
<protein>
    <recommendedName>
        <fullName evidence="9">Leucine--tRNA ligase</fullName>
        <ecNumber evidence="9">6.1.1.4</ecNumber>
    </recommendedName>
    <alternativeName>
        <fullName evidence="9">Leucyl-tRNA synthetase</fullName>
        <shortName evidence="9">LeuRS</shortName>
    </alternativeName>
</protein>
<proteinExistence type="inferred from homology"/>
<comment type="caution">
    <text evidence="15">The sequence shown here is derived from an EMBL/GenBank/DDBJ whole genome shotgun (WGS) entry which is preliminary data.</text>
</comment>
<evidence type="ECO:0000313" key="15">
    <source>
        <dbReference type="EMBL" id="OGI68761.1"/>
    </source>
</evidence>
<comment type="similarity">
    <text evidence="1 9 10">Belongs to the class-I aminoacyl-tRNA synthetase family.</text>
</comment>
<dbReference type="Pfam" id="PF08264">
    <property type="entry name" value="Anticodon_1"/>
    <property type="match status" value="1"/>
</dbReference>
<feature type="domain" description="Aminoacyl-tRNA synthetase class Ia" evidence="12">
    <location>
        <begin position="733"/>
        <end position="764"/>
    </location>
</feature>
<dbReference type="InterPro" id="IPR013155">
    <property type="entry name" value="M/V/L/I-tRNA-synth_anticd-bd"/>
</dbReference>
<evidence type="ECO:0000256" key="11">
    <source>
        <dbReference type="SAM" id="MobiDB-lite"/>
    </source>
</evidence>
<dbReference type="GO" id="GO:0004823">
    <property type="term" value="F:leucine-tRNA ligase activity"/>
    <property type="evidence" value="ECO:0007669"/>
    <property type="project" value="UniProtKB-UniRule"/>
</dbReference>
<dbReference type="GO" id="GO:0005524">
    <property type="term" value="F:ATP binding"/>
    <property type="evidence" value="ECO:0007669"/>
    <property type="project" value="UniProtKB-UniRule"/>
</dbReference>
<dbReference type="InterPro" id="IPR025709">
    <property type="entry name" value="Leu_tRNA-synth_edit"/>
</dbReference>
<keyword evidence="7 9" id="KW-0030">Aminoacyl-tRNA synthetase</keyword>